<dbReference type="SUPFAM" id="SSF54373">
    <property type="entry name" value="FAD-linked reductases, C-terminal domain"/>
    <property type="match status" value="1"/>
</dbReference>
<evidence type="ECO:0000259" key="3">
    <source>
        <dbReference type="Pfam" id="PF01266"/>
    </source>
</evidence>
<dbReference type="Gene3D" id="3.30.9.10">
    <property type="entry name" value="D-Amino Acid Oxidase, subunit A, domain 2"/>
    <property type="match status" value="1"/>
</dbReference>
<dbReference type="GO" id="GO:0055130">
    <property type="term" value="P:D-alanine catabolic process"/>
    <property type="evidence" value="ECO:0007669"/>
    <property type="project" value="TreeGrafter"/>
</dbReference>
<dbReference type="SUPFAM" id="SSF51905">
    <property type="entry name" value="FAD/NAD(P)-binding domain"/>
    <property type="match status" value="1"/>
</dbReference>
<evidence type="ECO:0000313" key="4">
    <source>
        <dbReference type="EMBL" id="RPE72591.1"/>
    </source>
</evidence>
<evidence type="ECO:0000256" key="1">
    <source>
        <dbReference type="ARBA" id="ARBA00009410"/>
    </source>
</evidence>
<feature type="domain" description="FAD dependent oxidoreductase" evidence="3">
    <location>
        <begin position="6"/>
        <end position="401"/>
    </location>
</feature>
<dbReference type="InterPro" id="IPR006076">
    <property type="entry name" value="FAD-dep_OxRdtase"/>
</dbReference>
<keyword evidence="2" id="KW-0560">Oxidoreductase</keyword>
<sequence>MTQFMKIAIVGAGVIGVTTAFELASDGHEITVFERHGSVAEETSFANAGVIAPGYVTPWAAPGMRRKVFVDLFRAHAPVRLHGALSLSEWRWAWNWWRACERERSARNRAHMQRLALYSRERLHRLTAQERLEYERSEGYLVLLRSEEDLKQARSGLELLRAAEIRYAEIDAAQARHIEPALSAQTPLAGAIHLPDDEVGNCRQFTLLLRERARARGVRFAFRAKVTALVMTPSPMVRVEGEPAPQSFDAVVVCAGVASDALLRPLGIRLPLAAVHGYSITARIREPLNAPRSAVMDERYKVAISRLGQRVRVAGSAELGAPQGRMDAKALRTLYKVLQDWFPGAADYAHGVQEWRGARPMLPDGPPVIGPSGLPGLWLNLGHGSSGWALACGSARALADRIAGRKPEIELEGLGIERLGLRR</sequence>
<dbReference type="PANTHER" id="PTHR13847:SF280">
    <property type="entry name" value="D-AMINO ACID DEHYDROGENASE"/>
    <property type="match status" value="1"/>
</dbReference>
<dbReference type="Gene3D" id="3.50.50.60">
    <property type="entry name" value="FAD/NAD(P)-binding domain"/>
    <property type="match status" value="2"/>
</dbReference>
<dbReference type="EMBL" id="RKQL01000001">
    <property type="protein sequence ID" value="RPE72591.1"/>
    <property type="molecule type" value="Genomic_DNA"/>
</dbReference>
<dbReference type="GO" id="GO:0008718">
    <property type="term" value="F:D-amino-acid dehydrogenase activity"/>
    <property type="evidence" value="ECO:0007669"/>
    <property type="project" value="TreeGrafter"/>
</dbReference>
<dbReference type="AlphaFoldDB" id="A0A3N4UYA2"/>
<evidence type="ECO:0000313" key="5">
    <source>
        <dbReference type="Proteomes" id="UP000272193"/>
    </source>
</evidence>
<dbReference type="InterPro" id="IPR036188">
    <property type="entry name" value="FAD/NAD-bd_sf"/>
</dbReference>
<dbReference type="GO" id="GO:0005886">
    <property type="term" value="C:plasma membrane"/>
    <property type="evidence" value="ECO:0007669"/>
    <property type="project" value="TreeGrafter"/>
</dbReference>
<name>A0A3N4UYA2_9BURK</name>
<organism evidence="4 5">
    <name type="scientific">Tibeticola sediminis</name>
    <dbReference type="NCBI Taxonomy" id="1917811"/>
    <lineage>
        <taxon>Bacteria</taxon>
        <taxon>Pseudomonadati</taxon>
        <taxon>Pseudomonadota</taxon>
        <taxon>Betaproteobacteria</taxon>
        <taxon>Burkholderiales</taxon>
        <taxon>Comamonadaceae</taxon>
        <taxon>Tibeticola</taxon>
    </lineage>
</organism>
<reference evidence="4 5" key="1">
    <citation type="submission" date="2018-11" db="EMBL/GenBank/DDBJ databases">
        <title>Genomic Encyclopedia of Type Strains, Phase IV (KMG-IV): sequencing the most valuable type-strain genomes for metagenomic binning, comparative biology and taxonomic classification.</title>
        <authorList>
            <person name="Goeker M."/>
        </authorList>
    </citation>
    <scope>NUCLEOTIDE SEQUENCE [LARGE SCALE GENOMIC DNA]</scope>
    <source>
        <strain evidence="4 5">DSM 101684</strain>
    </source>
</reference>
<dbReference type="PANTHER" id="PTHR13847">
    <property type="entry name" value="SARCOSINE DEHYDROGENASE-RELATED"/>
    <property type="match status" value="1"/>
</dbReference>
<dbReference type="Proteomes" id="UP000272193">
    <property type="component" value="Unassembled WGS sequence"/>
</dbReference>
<dbReference type="Pfam" id="PF01266">
    <property type="entry name" value="DAO"/>
    <property type="match status" value="1"/>
</dbReference>
<accession>A0A3N4UYA2</accession>
<protein>
    <submittedName>
        <fullName evidence="4">D-amino-acid dehydrogenase</fullName>
    </submittedName>
</protein>
<comment type="caution">
    <text evidence="4">The sequence shown here is derived from an EMBL/GenBank/DDBJ whole genome shotgun (WGS) entry which is preliminary data.</text>
</comment>
<proteinExistence type="inferred from homology"/>
<evidence type="ECO:0000256" key="2">
    <source>
        <dbReference type="ARBA" id="ARBA00023002"/>
    </source>
</evidence>
<keyword evidence="5" id="KW-1185">Reference proteome</keyword>
<dbReference type="GO" id="GO:0005737">
    <property type="term" value="C:cytoplasm"/>
    <property type="evidence" value="ECO:0007669"/>
    <property type="project" value="TreeGrafter"/>
</dbReference>
<comment type="similarity">
    <text evidence="1">Belongs to the DadA oxidoreductase family.</text>
</comment>
<dbReference type="NCBIfam" id="NF001933">
    <property type="entry name" value="PRK00711.1"/>
    <property type="match status" value="1"/>
</dbReference>
<gene>
    <name evidence="4" type="ORF">EDC62_0282</name>
</gene>